<dbReference type="AlphaFoldDB" id="A0A9J6FQ14"/>
<name>A0A9J6FQ14_HAELO</name>
<comment type="caution">
    <text evidence="1">The sequence shown here is derived from an EMBL/GenBank/DDBJ whole genome shotgun (WGS) entry which is preliminary data.</text>
</comment>
<accession>A0A9J6FQ14</accession>
<keyword evidence="2" id="KW-1185">Reference proteome</keyword>
<evidence type="ECO:0000313" key="1">
    <source>
        <dbReference type="EMBL" id="KAH9364353.1"/>
    </source>
</evidence>
<dbReference type="VEuPathDB" id="VectorBase:HLOH_046656"/>
<gene>
    <name evidence="1" type="ORF">HPB48_003042</name>
</gene>
<evidence type="ECO:0000313" key="2">
    <source>
        <dbReference type="Proteomes" id="UP000821853"/>
    </source>
</evidence>
<organism evidence="1 2">
    <name type="scientific">Haemaphysalis longicornis</name>
    <name type="common">Bush tick</name>
    <dbReference type="NCBI Taxonomy" id="44386"/>
    <lineage>
        <taxon>Eukaryota</taxon>
        <taxon>Metazoa</taxon>
        <taxon>Ecdysozoa</taxon>
        <taxon>Arthropoda</taxon>
        <taxon>Chelicerata</taxon>
        <taxon>Arachnida</taxon>
        <taxon>Acari</taxon>
        <taxon>Parasitiformes</taxon>
        <taxon>Ixodida</taxon>
        <taxon>Ixodoidea</taxon>
        <taxon>Ixodidae</taxon>
        <taxon>Haemaphysalinae</taxon>
        <taxon>Haemaphysalis</taxon>
    </lineage>
</organism>
<reference evidence="1 2" key="1">
    <citation type="journal article" date="2020" name="Cell">
        <title>Large-Scale Comparative Analyses of Tick Genomes Elucidate Their Genetic Diversity and Vector Capacities.</title>
        <authorList>
            <consortium name="Tick Genome and Microbiome Consortium (TIGMIC)"/>
            <person name="Jia N."/>
            <person name="Wang J."/>
            <person name="Shi W."/>
            <person name="Du L."/>
            <person name="Sun Y."/>
            <person name="Zhan W."/>
            <person name="Jiang J.F."/>
            <person name="Wang Q."/>
            <person name="Zhang B."/>
            <person name="Ji P."/>
            <person name="Bell-Sakyi L."/>
            <person name="Cui X.M."/>
            <person name="Yuan T.T."/>
            <person name="Jiang B.G."/>
            <person name="Yang W.F."/>
            <person name="Lam T.T."/>
            <person name="Chang Q.C."/>
            <person name="Ding S.J."/>
            <person name="Wang X.J."/>
            <person name="Zhu J.G."/>
            <person name="Ruan X.D."/>
            <person name="Zhao L."/>
            <person name="Wei J.T."/>
            <person name="Ye R.Z."/>
            <person name="Que T.C."/>
            <person name="Du C.H."/>
            <person name="Zhou Y.H."/>
            <person name="Cheng J.X."/>
            <person name="Dai P.F."/>
            <person name="Guo W.B."/>
            <person name="Han X.H."/>
            <person name="Huang E.J."/>
            <person name="Li L.F."/>
            <person name="Wei W."/>
            <person name="Gao Y.C."/>
            <person name="Liu J.Z."/>
            <person name="Shao H.Z."/>
            <person name="Wang X."/>
            <person name="Wang C.C."/>
            <person name="Yang T.C."/>
            <person name="Huo Q.B."/>
            <person name="Li W."/>
            <person name="Chen H.Y."/>
            <person name="Chen S.E."/>
            <person name="Zhou L.G."/>
            <person name="Ni X.B."/>
            <person name="Tian J.H."/>
            <person name="Sheng Y."/>
            <person name="Liu T."/>
            <person name="Pan Y.S."/>
            <person name="Xia L.Y."/>
            <person name="Li J."/>
            <person name="Zhao F."/>
            <person name="Cao W.C."/>
        </authorList>
    </citation>
    <scope>NUCLEOTIDE SEQUENCE [LARGE SCALE GENOMIC DNA]</scope>
    <source>
        <strain evidence="1">HaeL-2018</strain>
    </source>
</reference>
<dbReference type="EMBL" id="JABSTR010000002">
    <property type="protein sequence ID" value="KAH9364353.1"/>
    <property type="molecule type" value="Genomic_DNA"/>
</dbReference>
<proteinExistence type="predicted"/>
<protein>
    <submittedName>
        <fullName evidence="1">Uncharacterized protein</fullName>
    </submittedName>
</protein>
<sequence>MSTFVHTQVCDTTTGNGAVQKGHCGYDFWFNQDLLESASGVYSMDIFLSRATTVIRDHDISEVGELEELR</sequence>
<dbReference type="Proteomes" id="UP000821853">
    <property type="component" value="Chromosome 10"/>
</dbReference>